<dbReference type="InterPro" id="IPR029035">
    <property type="entry name" value="DHS-like_NAD/FAD-binding_dom"/>
</dbReference>
<dbReference type="InterPro" id="IPR026590">
    <property type="entry name" value="Ssirtuin_cat_dom"/>
</dbReference>
<dbReference type="PROSITE" id="PS50305">
    <property type="entry name" value="SIRTUIN"/>
    <property type="match status" value="1"/>
</dbReference>
<protein>
    <recommendedName>
        <fullName evidence="5">Deacetylase sirtuin-type domain-containing protein</fullName>
    </recommendedName>
</protein>
<dbReference type="Proteomes" id="UP001165065">
    <property type="component" value="Unassembled WGS sequence"/>
</dbReference>
<reference evidence="7" key="1">
    <citation type="journal article" date="2023" name="Commun. Biol.">
        <title>Genome analysis of Parmales, the sister group of diatoms, reveals the evolutionary specialization of diatoms from phago-mixotrophs to photoautotrophs.</title>
        <authorList>
            <person name="Ban H."/>
            <person name="Sato S."/>
            <person name="Yoshikawa S."/>
            <person name="Yamada K."/>
            <person name="Nakamura Y."/>
            <person name="Ichinomiya M."/>
            <person name="Sato N."/>
            <person name="Blanc-Mathieu R."/>
            <person name="Endo H."/>
            <person name="Kuwata A."/>
            <person name="Ogata H."/>
        </authorList>
    </citation>
    <scope>NUCLEOTIDE SEQUENCE [LARGE SCALE GENOMIC DNA]</scope>
</reference>
<proteinExistence type="predicted"/>
<organism evidence="6 7">
    <name type="scientific">Triparma columacea</name>
    <dbReference type="NCBI Taxonomy" id="722753"/>
    <lineage>
        <taxon>Eukaryota</taxon>
        <taxon>Sar</taxon>
        <taxon>Stramenopiles</taxon>
        <taxon>Ochrophyta</taxon>
        <taxon>Bolidophyceae</taxon>
        <taxon>Parmales</taxon>
        <taxon>Triparmaceae</taxon>
        <taxon>Triparma</taxon>
    </lineage>
</organism>
<dbReference type="EMBL" id="BRYA01000099">
    <property type="protein sequence ID" value="GMI39209.1"/>
    <property type="molecule type" value="Genomic_DNA"/>
</dbReference>
<name>A0A9W7G9V4_9STRA</name>
<evidence type="ECO:0000256" key="4">
    <source>
        <dbReference type="SAM" id="MobiDB-lite"/>
    </source>
</evidence>
<evidence type="ECO:0000313" key="6">
    <source>
        <dbReference type="EMBL" id="GMI39209.1"/>
    </source>
</evidence>
<evidence type="ECO:0000256" key="3">
    <source>
        <dbReference type="PROSITE-ProRule" id="PRU00236"/>
    </source>
</evidence>
<comment type="caution">
    <text evidence="6">The sequence shown here is derived from an EMBL/GenBank/DDBJ whole genome shotgun (WGS) entry which is preliminary data.</text>
</comment>
<dbReference type="AlphaFoldDB" id="A0A9W7G9V4"/>
<dbReference type="InterPro" id="IPR003000">
    <property type="entry name" value="Sirtuin"/>
</dbReference>
<keyword evidence="7" id="KW-1185">Reference proteome</keyword>
<dbReference type="GO" id="GO:0017136">
    <property type="term" value="F:histone deacetylase activity, NAD-dependent"/>
    <property type="evidence" value="ECO:0007669"/>
    <property type="project" value="TreeGrafter"/>
</dbReference>
<dbReference type="Gene3D" id="3.40.50.1220">
    <property type="entry name" value="TPP-binding domain"/>
    <property type="match status" value="1"/>
</dbReference>
<dbReference type="PANTHER" id="PTHR11085">
    <property type="entry name" value="NAD-DEPENDENT PROTEIN DEACYLASE SIRTUIN-5, MITOCHONDRIAL-RELATED"/>
    <property type="match status" value="1"/>
</dbReference>
<dbReference type="GO" id="GO:0070403">
    <property type="term" value="F:NAD+ binding"/>
    <property type="evidence" value="ECO:0007669"/>
    <property type="project" value="InterPro"/>
</dbReference>
<evidence type="ECO:0000313" key="7">
    <source>
        <dbReference type="Proteomes" id="UP001165065"/>
    </source>
</evidence>
<accession>A0A9W7G9V4</accession>
<keyword evidence="2" id="KW-0520">NAD</keyword>
<evidence type="ECO:0000256" key="2">
    <source>
        <dbReference type="ARBA" id="ARBA00023027"/>
    </source>
</evidence>
<sequence>MVSPPRKRRRSVRGSNSLPVLSEIMTRSGTITVFITGAGLSAASGIPTFRHSEDAVWSGDVWTSATREVFRRNPLSWWNNFWLQSFPLAFQGYSANAGHEAIAEICNNAKGQVKVLTQNVDGLHQSTVEKWNWEENLVEAHGRLGLYKCIPTEKEEEEEDKLGDDEKLKEKASERKIRRANWCKNSHLESLCETDIVPKEVRDMMVTGPSEGSAVSTKTEAEVEADHAAKEVRDMMVTGPSESAATGTKTEAEFEADHTVAGEGSTENSKLAKPSTKKNKKIEKEEFDEVEAPELPSAPLCSNCSSPLLPQALMFDESYSSHEFYEFDKFASWFTKADVFVFVGTSFAVTVTDMAIKEARKRRIPVFNFNLESGRLEPSNTLNVENVIGKSEETLVELSECLRDMVGGGSGSGGNSGGGGMK</sequence>
<evidence type="ECO:0000256" key="1">
    <source>
        <dbReference type="ARBA" id="ARBA00022679"/>
    </source>
</evidence>
<keyword evidence="1" id="KW-0808">Transferase</keyword>
<dbReference type="OrthoDB" id="424302at2759"/>
<dbReference type="Pfam" id="PF02146">
    <property type="entry name" value="SIR2"/>
    <property type="match status" value="1"/>
</dbReference>
<dbReference type="SUPFAM" id="SSF52467">
    <property type="entry name" value="DHS-like NAD/FAD-binding domain"/>
    <property type="match status" value="1"/>
</dbReference>
<dbReference type="PANTHER" id="PTHR11085:SF10">
    <property type="entry name" value="NAD-DEPENDENT PROTEIN DEACYLASE SIRTUIN-5, MITOCHONDRIAL-RELATED"/>
    <property type="match status" value="1"/>
</dbReference>
<dbReference type="GO" id="GO:0005634">
    <property type="term" value="C:nucleus"/>
    <property type="evidence" value="ECO:0007669"/>
    <property type="project" value="TreeGrafter"/>
</dbReference>
<dbReference type="InterPro" id="IPR050134">
    <property type="entry name" value="NAD-dep_sirtuin_deacylases"/>
</dbReference>
<evidence type="ECO:0000259" key="5">
    <source>
        <dbReference type="PROSITE" id="PS50305"/>
    </source>
</evidence>
<gene>
    <name evidence="6" type="ORF">TrCOL_g10192</name>
</gene>
<feature type="domain" description="Deacetylase sirtuin-type" evidence="5">
    <location>
        <begin position="5"/>
        <end position="422"/>
    </location>
</feature>
<comment type="caution">
    <text evidence="3">Lacks conserved residue(s) required for the propagation of feature annotation.</text>
</comment>
<feature type="region of interest" description="Disordered" evidence="4">
    <location>
        <begin position="258"/>
        <end position="291"/>
    </location>
</feature>